<dbReference type="InterPro" id="IPR026034">
    <property type="entry name" value="MreD_proteobac"/>
</dbReference>
<organism evidence="10 11">
    <name type="scientific">Lautropia dentalis</name>
    <dbReference type="NCBI Taxonomy" id="2490857"/>
    <lineage>
        <taxon>Bacteria</taxon>
        <taxon>Pseudomonadati</taxon>
        <taxon>Pseudomonadota</taxon>
        <taxon>Betaproteobacteria</taxon>
        <taxon>Burkholderiales</taxon>
        <taxon>Burkholderiaceae</taxon>
        <taxon>Lautropia</taxon>
    </lineage>
</organism>
<reference evidence="10 11" key="1">
    <citation type="submission" date="2018-11" db="EMBL/GenBank/DDBJ databases">
        <title>Genome sequencing of Lautropia sp. KCOM 2505 (= ChDC F240).</title>
        <authorList>
            <person name="Kook J.-K."/>
            <person name="Park S.-N."/>
            <person name="Lim Y.K."/>
        </authorList>
    </citation>
    <scope>NUCLEOTIDE SEQUENCE [LARGE SCALE GENOMIC DNA]</scope>
    <source>
        <strain evidence="10 11">KCOM 2505</strain>
    </source>
</reference>
<keyword evidence="3" id="KW-1003">Cell membrane</keyword>
<evidence type="ECO:0000256" key="7">
    <source>
        <dbReference type="ARBA" id="ARBA00023136"/>
    </source>
</evidence>
<dbReference type="EMBL" id="RRUE01000002">
    <property type="protein sequence ID" value="RRN43919.1"/>
    <property type="molecule type" value="Genomic_DNA"/>
</dbReference>
<dbReference type="OrthoDB" id="5297408at2"/>
<comment type="subcellular location">
    <subcellularLocation>
        <location evidence="1">Cell membrane</location>
        <topology evidence="1">Multi-pass membrane protein</topology>
    </subcellularLocation>
</comment>
<protein>
    <submittedName>
        <fullName evidence="10">Rod shape-determining protein MreD</fullName>
    </submittedName>
</protein>
<keyword evidence="5" id="KW-0133">Cell shape</keyword>
<gene>
    <name evidence="10" type="primary">mreD</name>
    <name evidence="10" type="ORF">EHV23_11040</name>
</gene>
<dbReference type="AlphaFoldDB" id="A0A3R8T0Z0"/>
<dbReference type="RefSeq" id="WP_125096119.1">
    <property type="nucleotide sequence ID" value="NZ_RRUE01000002.1"/>
</dbReference>
<evidence type="ECO:0000256" key="2">
    <source>
        <dbReference type="ARBA" id="ARBA00007776"/>
    </source>
</evidence>
<comment type="caution">
    <text evidence="10">The sequence shown here is derived from an EMBL/GenBank/DDBJ whole genome shotgun (WGS) entry which is preliminary data.</text>
</comment>
<dbReference type="Pfam" id="PF04093">
    <property type="entry name" value="MreD"/>
    <property type="match status" value="1"/>
</dbReference>
<evidence type="ECO:0000256" key="6">
    <source>
        <dbReference type="ARBA" id="ARBA00022989"/>
    </source>
</evidence>
<evidence type="ECO:0000256" key="9">
    <source>
        <dbReference type="SAM" id="Phobius"/>
    </source>
</evidence>
<keyword evidence="11" id="KW-1185">Reference proteome</keyword>
<feature type="transmembrane region" description="Helical" evidence="9">
    <location>
        <begin position="12"/>
        <end position="29"/>
    </location>
</feature>
<feature type="transmembrane region" description="Helical" evidence="9">
    <location>
        <begin position="41"/>
        <end position="69"/>
    </location>
</feature>
<feature type="compositionally biased region" description="Pro residues" evidence="8">
    <location>
        <begin position="221"/>
        <end position="232"/>
    </location>
</feature>
<keyword evidence="7 9" id="KW-0472">Membrane</keyword>
<dbReference type="GO" id="GO:0005886">
    <property type="term" value="C:plasma membrane"/>
    <property type="evidence" value="ECO:0007669"/>
    <property type="project" value="UniProtKB-SubCell"/>
</dbReference>
<evidence type="ECO:0000313" key="10">
    <source>
        <dbReference type="EMBL" id="RRN43919.1"/>
    </source>
</evidence>
<comment type="similarity">
    <text evidence="2">Belongs to the MreD family.</text>
</comment>
<dbReference type="Proteomes" id="UP000270261">
    <property type="component" value="Unassembled WGS sequence"/>
</dbReference>
<feature type="transmembrane region" description="Helical" evidence="9">
    <location>
        <begin position="138"/>
        <end position="157"/>
    </location>
</feature>
<feature type="region of interest" description="Disordered" evidence="8">
    <location>
        <begin position="198"/>
        <end position="322"/>
    </location>
</feature>
<dbReference type="PANTHER" id="PTHR37484">
    <property type="entry name" value="ROD SHAPE-DETERMINING PROTEIN MRED"/>
    <property type="match status" value="1"/>
</dbReference>
<accession>A0A3R8T0Z0</accession>
<evidence type="ECO:0000256" key="5">
    <source>
        <dbReference type="ARBA" id="ARBA00022960"/>
    </source>
</evidence>
<name>A0A3R8T0Z0_9BURK</name>
<keyword evidence="4 9" id="KW-0812">Transmembrane</keyword>
<dbReference type="GO" id="GO:0008360">
    <property type="term" value="P:regulation of cell shape"/>
    <property type="evidence" value="ECO:0007669"/>
    <property type="project" value="UniProtKB-KW"/>
</dbReference>
<dbReference type="NCBIfam" id="TIGR03426">
    <property type="entry name" value="shape_MreD"/>
    <property type="match status" value="1"/>
</dbReference>
<dbReference type="PANTHER" id="PTHR37484:SF1">
    <property type="entry name" value="ROD SHAPE-DETERMINING PROTEIN MRED"/>
    <property type="match status" value="1"/>
</dbReference>
<feature type="transmembrane region" description="Helical" evidence="9">
    <location>
        <begin position="111"/>
        <end position="132"/>
    </location>
</feature>
<sequence length="322" mass="34284">MNPALTPASATAGWLRIVLSVLLATLLALAPWGQSPIIPDLLMLVLAFWALHRPTRSLLAAGFLLGLVMDGHTGSTLGEHAMAYTVTVWLTLQFQRRIGWFRLPGQMLHMLGVLLVAQGAVAGARFLLGLPFLGPEQFLYTLSTILLWPLAGLLLHAPVRRLRPSSAAAGHVPRTAPFVAPDEAPGLEEALSIFAHHSEPDTLPMPAPQPGFGTHALPSWGAPPAPHTPMPAPHADLYAAPRMPATTASTPAPQPAPQPAARPVQPRVQTAWDSRAAHDRQFGHRPAARAPESYGAAPAPARHSEPALAEHAPRPAFSRHDG</sequence>
<evidence type="ECO:0000256" key="3">
    <source>
        <dbReference type="ARBA" id="ARBA00022475"/>
    </source>
</evidence>
<keyword evidence="6 9" id="KW-1133">Transmembrane helix</keyword>
<evidence type="ECO:0000313" key="11">
    <source>
        <dbReference type="Proteomes" id="UP000270261"/>
    </source>
</evidence>
<dbReference type="InterPro" id="IPR007227">
    <property type="entry name" value="Cell_shape_determining_MreD"/>
</dbReference>
<feature type="compositionally biased region" description="Low complexity" evidence="8">
    <location>
        <begin position="233"/>
        <end position="251"/>
    </location>
</feature>
<proteinExistence type="inferred from homology"/>
<evidence type="ECO:0000256" key="4">
    <source>
        <dbReference type="ARBA" id="ARBA00022692"/>
    </source>
</evidence>
<evidence type="ECO:0000256" key="8">
    <source>
        <dbReference type="SAM" id="MobiDB-lite"/>
    </source>
</evidence>
<evidence type="ECO:0000256" key="1">
    <source>
        <dbReference type="ARBA" id="ARBA00004651"/>
    </source>
</evidence>